<feature type="compositionally biased region" description="Basic and acidic residues" evidence="1">
    <location>
        <begin position="1"/>
        <end position="12"/>
    </location>
</feature>
<name>A0A699K378_TANCI</name>
<sequence length="206" mass="23084">SLPKIDETHDLSKPVTSNSVPIPQESNVVKNDNVIVPGMFRINLFKPSKEEKYVPNQVRASVRTNLITVSQPHVITKKDINSNSNGFSFTGVDNTSKTRRPQPRSNTKNDRVPSASKSSCSKNKEVKVEEHPRNLMLLRIRNISNHDECVLNYVNDMNSCGKKQKPTVMKPKIVGSNERLASLGLVNLDLALDGHQLEDFLTLKEK</sequence>
<accession>A0A699K378</accession>
<feature type="region of interest" description="Disordered" evidence="1">
    <location>
        <begin position="1"/>
        <end position="24"/>
    </location>
</feature>
<comment type="caution">
    <text evidence="2">The sequence shown here is derived from an EMBL/GenBank/DDBJ whole genome shotgun (WGS) entry which is preliminary data.</text>
</comment>
<reference evidence="2" key="1">
    <citation type="journal article" date="2019" name="Sci. Rep.">
        <title>Draft genome of Tanacetum cinerariifolium, the natural source of mosquito coil.</title>
        <authorList>
            <person name="Yamashiro T."/>
            <person name="Shiraishi A."/>
            <person name="Satake H."/>
            <person name="Nakayama K."/>
        </authorList>
    </citation>
    <scope>NUCLEOTIDE SEQUENCE</scope>
</reference>
<feature type="non-terminal residue" evidence="2">
    <location>
        <position position="1"/>
    </location>
</feature>
<gene>
    <name evidence="2" type="ORF">Tci_645128</name>
</gene>
<dbReference type="EMBL" id="BKCJ010477328">
    <property type="protein sequence ID" value="GFA73156.1"/>
    <property type="molecule type" value="Genomic_DNA"/>
</dbReference>
<feature type="compositionally biased region" description="Polar residues" evidence="1">
    <location>
        <begin position="81"/>
        <end position="95"/>
    </location>
</feature>
<feature type="region of interest" description="Disordered" evidence="1">
    <location>
        <begin position="78"/>
        <end position="128"/>
    </location>
</feature>
<protein>
    <submittedName>
        <fullName evidence="2">Uncharacterized protein</fullName>
    </submittedName>
</protein>
<evidence type="ECO:0000256" key="1">
    <source>
        <dbReference type="SAM" id="MobiDB-lite"/>
    </source>
</evidence>
<feature type="compositionally biased region" description="Polar residues" evidence="1">
    <location>
        <begin position="14"/>
        <end position="24"/>
    </location>
</feature>
<proteinExistence type="predicted"/>
<organism evidence="2">
    <name type="scientific">Tanacetum cinerariifolium</name>
    <name type="common">Dalmatian daisy</name>
    <name type="synonym">Chrysanthemum cinerariifolium</name>
    <dbReference type="NCBI Taxonomy" id="118510"/>
    <lineage>
        <taxon>Eukaryota</taxon>
        <taxon>Viridiplantae</taxon>
        <taxon>Streptophyta</taxon>
        <taxon>Embryophyta</taxon>
        <taxon>Tracheophyta</taxon>
        <taxon>Spermatophyta</taxon>
        <taxon>Magnoliopsida</taxon>
        <taxon>eudicotyledons</taxon>
        <taxon>Gunneridae</taxon>
        <taxon>Pentapetalae</taxon>
        <taxon>asterids</taxon>
        <taxon>campanulids</taxon>
        <taxon>Asterales</taxon>
        <taxon>Asteraceae</taxon>
        <taxon>Asteroideae</taxon>
        <taxon>Anthemideae</taxon>
        <taxon>Anthemidinae</taxon>
        <taxon>Tanacetum</taxon>
    </lineage>
</organism>
<dbReference type="AlphaFoldDB" id="A0A699K378"/>
<evidence type="ECO:0000313" key="2">
    <source>
        <dbReference type="EMBL" id="GFA73156.1"/>
    </source>
</evidence>